<feature type="compositionally biased region" description="Polar residues" evidence="1">
    <location>
        <begin position="569"/>
        <end position="581"/>
    </location>
</feature>
<reference evidence="2" key="1">
    <citation type="journal article" date="2023" name="Mol. Biol. Evol.">
        <title>Third-Generation Sequencing Reveals the Adaptive Role of the Epigenome in Three Deep-Sea Polychaetes.</title>
        <authorList>
            <person name="Perez M."/>
            <person name="Aroh O."/>
            <person name="Sun Y."/>
            <person name="Lan Y."/>
            <person name="Juniper S.K."/>
            <person name="Young C.R."/>
            <person name="Angers B."/>
            <person name="Qian P.Y."/>
        </authorList>
    </citation>
    <scope>NUCLEOTIDE SEQUENCE</scope>
    <source>
        <strain evidence="2">R07B-5</strain>
    </source>
</reference>
<dbReference type="AlphaFoldDB" id="A0AAD9KXG0"/>
<name>A0AAD9KXG0_RIDPI</name>
<sequence>MQTEGIGHTGLSPASDFCHFPDCSGVEQDGWQAFSEGAPKHAFQTQDLPDIWSAVQPNGNDDILTPRLSSLEQLSSFDGYPLLSDDTTVTDDDTTTTLQDAFKINATPWMGDTFSYFYGSQYNPFGCAFNDIGRDTTIDSQTEESTNVAALPVKPSYSEITKSSLGGNLSKKTSEQCVFEEPIRNSKSCTQPKSRMIRHVPFDPVPINPCSAYGLDTFATPRHVLQDRQRSHHVDSFVTPHTCDDACVLDCVDPARPAHGDRCTNVPLRYGLDSFDVPLHDTTRTQSSSTERDLPPVDGVNMSFNKDHFDVNDFCDIQSFGTYDLFFGDRDQNTCMSNNEPSSMTAEKSAAGCCRETADDEKCGTSQNHTATLNDMTEILLSSVLLTDDSNISARDRVRSRSRTKPSASTTTESHYNSKQSAHSSRQSANCAKQSASRARQSACNGKQPADSKRHESTCILNNSKPVSSNGCAFRPRSVDQINNNVRDDSKAKGKTRGNNLRENSKVRDKMCNNNVRDDNKMRDRTRKNLHDDSKVKDKTRNNVRDGSKMTNTTHSKKDMQDDSKVTDGTRSNGHAKTSKGTTVVETKVDYLELMEQLHDFTARAGRCLET</sequence>
<gene>
    <name evidence="2" type="ORF">NP493_512g02037</name>
</gene>
<feature type="compositionally biased region" description="Basic and acidic residues" evidence="1">
    <location>
        <begin position="503"/>
        <end position="548"/>
    </location>
</feature>
<evidence type="ECO:0000256" key="1">
    <source>
        <dbReference type="SAM" id="MobiDB-lite"/>
    </source>
</evidence>
<protein>
    <submittedName>
        <fullName evidence="2">Uncharacterized protein</fullName>
    </submittedName>
</protein>
<comment type="caution">
    <text evidence="2">The sequence shown here is derived from an EMBL/GenBank/DDBJ whole genome shotgun (WGS) entry which is preliminary data.</text>
</comment>
<feature type="compositionally biased region" description="Low complexity" evidence="1">
    <location>
        <begin position="434"/>
        <end position="443"/>
    </location>
</feature>
<evidence type="ECO:0000313" key="3">
    <source>
        <dbReference type="Proteomes" id="UP001209878"/>
    </source>
</evidence>
<keyword evidence="3" id="KW-1185">Reference proteome</keyword>
<feature type="compositionally biased region" description="Basic and acidic residues" evidence="1">
    <location>
        <begin position="556"/>
        <end position="568"/>
    </location>
</feature>
<evidence type="ECO:0000313" key="2">
    <source>
        <dbReference type="EMBL" id="KAK2179120.1"/>
    </source>
</evidence>
<feature type="compositionally biased region" description="Polar residues" evidence="1">
    <location>
        <begin position="459"/>
        <end position="471"/>
    </location>
</feature>
<dbReference type="Proteomes" id="UP001209878">
    <property type="component" value="Unassembled WGS sequence"/>
</dbReference>
<accession>A0AAD9KXG0</accession>
<feature type="compositionally biased region" description="Polar residues" evidence="1">
    <location>
        <begin position="405"/>
        <end position="433"/>
    </location>
</feature>
<organism evidence="2 3">
    <name type="scientific">Ridgeia piscesae</name>
    <name type="common">Tubeworm</name>
    <dbReference type="NCBI Taxonomy" id="27915"/>
    <lineage>
        <taxon>Eukaryota</taxon>
        <taxon>Metazoa</taxon>
        <taxon>Spiralia</taxon>
        <taxon>Lophotrochozoa</taxon>
        <taxon>Annelida</taxon>
        <taxon>Polychaeta</taxon>
        <taxon>Sedentaria</taxon>
        <taxon>Canalipalpata</taxon>
        <taxon>Sabellida</taxon>
        <taxon>Siboglinidae</taxon>
        <taxon>Ridgeia</taxon>
    </lineage>
</organism>
<dbReference type="EMBL" id="JAODUO010000512">
    <property type="protein sequence ID" value="KAK2179120.1"/>
    <property type="molecule type" value="Genomic_DNA"/>
</dbReference>
<feature type="region of interest" description="Disordered" evidence="1">
    <location>
        <begin position="394"/>
        <end position="581"/>
    </location>
</feature>
<proteinExistence type="predicted"/>